<keyword evidence="2" id="KW-1185">Reference proteome</keyword>
<sequence>MRRTLPIFLIFLLLSLSCKPHKDFQKITNINVEAYPTRNISLELDTLDKKVMSVWRNLTNDKKKDFRNKFKESRAERIKDIEADTSNMTRIYLTGKENHVIFEGKDRTDLTNLSDKYEEVDYYYESMDSIYKKIEIGILDRNTGNHKVKIIYPDLKRFAVLDLDTKYSSIHIYTSSIRPKLKIENGTLKNEIINDSIPAIPDSIEVLVEEGVYIFYEIPKRKHSW</sequence>
<accession>A0A9E8MX47</accession>
<reference evidence="1" key="1">
    <citation type="submission" date="2022-11" db="EMBL/GenBank/DDBJ databases">
        <title>Lacinutrix neustonica HL-RS19T sp. nov., isolated from the surface microlayer sample of brackish Lake Shihwa.</title>
        <authorList>
            <person name="Choi J.Y."/>
            <person name="Hwang C.Y."/>
        </authorList>
    </citation>
    <scope>NUCLEOTIDE SEQUENCE</scope>
    <source>
        <strain evidence="1">HL-RS19</strain>
    </source>
</reference>
<organism evidence="1 2">
    <name type="scientific">Lacinutrix neustonica</name>
    <dbReference type="NCBI Taxonomy" id="2980107"/>
    <lineage>
        <taxon>Bacteria</taxon>
        <taxon>Pseudomonadati</taxon>
        <taxon>Bacteroidota</taxon>
        <taxon>Flavobacteriia</taxon>
        <taxon>Flavobacteriales</taxon>
        <taxon>Flavobacteriaceae</taxon>
        <taxon>Lacinutrix</taxon>
    </lineage>
</organism>
<dbReference type="RefSeq" id="WP_267677563.1">
    <property type="nucleotide sequence ID" value="NZ_CP113088.1"/>
</dbReference>
<evidence type="ECO:0008006" key="3">
    <source>
        <dbReference type="Google" id="ProtNLM"/>
    </source>
</evidence>
<dbReference type="AlphaFoldDB" id="A0A9E8MX47"/>
<dbReference type="PROSITE" id="PS51257">
    <property type="entry name" value="PROKAR_LIPOPROTEIN"/>
    <property type="match status" value="1"/>
</dbReference>
<dbReference type="Proteomes" id="UP001164705">
    <property type="component" value="Chromosome"/>
</dbReference>
<dbReference type="KEGG" id="lnu:N7U66_04875"/>
<protein>
    <recommendedName>
        <fullName evidence="3">Lipoprotein</fullName>
    </recommendedName>
</protein>
<name>A0A9E8MX47_9FLAO</name>
<evidence type="ECO:0000313" key="2">
    <source>
        <dbReference type="Proteomes" id="UP001164705"/>
    </source>
</evidence>
<gene>
    <name evidence="1" type="ORF">N7U66_04875</name>
</gene>
<dbReference type="EMBL" id="CP113088">
    <property type="protein sequence ID" value="WAC02966.1"/>
    <property type="molecule type" value="Genomic_DNA"/>
</dbReference>
<proteinExistence type="predicted"/>
<evidence type="ECO:0000313" key="1">
    <source>
        <dbReference type="EMBL" id="WAC02966.1"/>
    </source>
</evidence>